<proteinExistence type="predicted"/>
<feature type="compositionally biased region" description="Acidic residues" evidence="1">
    <location>
        <begin position="180"/>
        <end position="201"/>
    </location>
</feature>
<organism evidence="3">
    <name type="scientific">bioreactor metagenome</name>
    <dbReference type="NCBI Taxonomy" id="1076179"/>
    <lineage>
        <taxon>unclassified sequences</taxon>
        <taxon>metagenomes</taxon>
        <taxon>ecological metagenomes</taxon>
    </lineage>
</organism>
<evidence type="ECO:0000256" key="1">
    <source>
        <dbReference type="SAM" id="MobiDB-lite"/>
    </source>
</evidence>
<comment type="caution">
    <text evidence="3">The sequence shown here is derived from an EMBL/GenBank/DDBJ whole genome shotgun (WGS) entry which is preliminary data.</text>
</comment>
<dbReference type="NCBIfam" id="NF040712">
    <property type="entry name" value="SepH"/>
    <property type="match status" value="1"/>
</dbReference>
<reference evidence="3" key="1">
    <citation type="submission" date="2019-08" db="EMBL/GenBank/DDBJ databases">
        <authorList>
            <person name="Kucharzyk K."/>
            <person name="Murdoch R.W."/>
            <person name="Higgins S."/>
            <person name="Loffler F."/>
        </authorList>
    </citation>
    <scope>NUCLEOTIDE SEQUENCE</scope>
</reference>
<feature type="region of interest" description="Disordered" evidence="1">
    <location>
        <begin position="237"/>
        <end position="360"/>
    </location>
</feature>
<feature type="region of interest" description="Disordered" evidence="1">
    <location>
        <begin position="169"/>
        <end position="202"/>
    </location>
</feature>
<evidence type="ECO:0000313" key="3">
    <source>
        <dbReference type="EMBL" id="MPM47503.1"/>
    </source>
</evidence>
<feature type="domain" description="DUF3071" evidence="2">
    <location>
        <begin position="13"/>
        <end position="132"/>
    </location>
</feature>
<name>A0A645A9H8_9ZZZZ</name>
<dbReference type="Pfam" id="PF11268">
    <property type="entry name" value="DUF3071"/>
    <property type="match status" value="1"/>
</dbReference>
<feature type="compositionally biased region" description="Basic residues" evidence="1">
    <location>
        <begin position="333"/>
        <end position="343"/>
    </location>
</feature>
<dbReference type="InterPro" id="IPR047682">
    <property type="entry name" value="SepH-like"/>
</dbReference>
<feature type="compositionally biased region" description="Basic and acidic residues" evidence="1">
    <location>
        <begin position="287"/>
        <end position="300"/>
    </location>
</feature>
<sequence>MRWGVSVHRGILARMDSSLTLREIQDRLRSGSSVEEVAAEAGVEPAELQGYAVPILAERDHIADLARAANVRRAGDSPAHRGLEAVVTEQLRARGLDPRDVEWSAARVERRRWQVLAVLSAEHEQRRAVFNFDVDGRYSVAANEDARWMLGESPLPPLDLDTEPTLELTEEERRARMAPEDEPGTAPEDEYDDWDDDEGPSEIDTLYEMMSTYEDTLSGYEDTLSMLRGFGGEREAYAGPRLVPDLPDDDSDLTGAGDGPQEDSRYGLGHPAGTARHTDQPQEVAGQDEHTGDDRAEGPRRPSNRAASRAAAQRRPRPGTDQPPLVEGETPAPRRRTSRRRAHVPSWDEIVFGSGSDQDS</sequence>
<accession>A0A645A9H8</accession>
<protein>
    <recommendedName>
        <fullName evidence="2">DUF3071 domain-containing protein</fullName>
    </recommendedName>
</protein>
<gene>
    <name evidence="3" type="ORF">SDC9_94214</name>
</gene>
<dbReference type="InterPro" id="IPR021421">
    <property type="entry name" value="DUF3071"/>
</dbReference>
<evidence type="ECO:0000259" key="2">
    <source>
        <dbReference type="Pfam" id="PF11268"/>
    </source>
</evidence>
<dbReference type="AlphaFoldDB" id="A0A645A9H8"/>
<dbReference type="EMBL" id="VSSQ01011702">
    <property type="protein sequence ID" value="MPM47503.1"/>
    <property type="molecule type" value="Genomic_DNA"/>
</dbReference>